<evidence type="ECO:0000313" key="4">
    <source>
        <dbReference type="Proteomes" id="UP000006055"/>
    </source>
</evidence>
<dbReference type="OrthoDB" id="6384489at2"/>
<protein>
    <recommendedName>
        <fullName evidence="2">YcxB-like C-terminal domain-containing protein</fullName>
    </recommendedName>
</protein>
<keyword evidence="1" id="KW-0812">Transmembrane</keyword>
<evidence type="ECO:0000256" key="1">
    <source>
        <dbReference type="SAM" id="Phobius"/>
    </source>
</evidence>
<dbReference type="RefSeq" id="WP_014809175.1">
    <property type="nucleotide sequence ID" value="NC_018025.1"/>
</dbReference>
<dbReference type="HOGENOM" id="CLU_104164_0_0_7"/>
<name>I4C383_DESTA</name>
<feature type="transmembrane region" description="Helical" evidence="1">
    <location>
        <begin position="60"/>
        <end position="80"/>
    </location>
</feature>
<dbReference type="eggNOG" id="ENOG50316GA">
    <property type="taxonomic scope" value="Bacteria"/>
</dbReference>
<feature type="transmembrane region" description="Helical" evidence="1">
    <location>
        <begin position="35"/>
        <end position="54"/>
    </location>
</feature>
<dbReference type="EMBL" id="CP003360">
    <property type="protein sequence ID" value="AFM24024.1"/>
    <property type="molecule type" value="Genomic_DNA"/>
</dbReference>
<evidence type="ECO:0000313" key="3">
    <source>
        <dbReference type="EMBL" id="AFM24024.1"/>
    </source>
</evidence>
<dbReference type="KEGG" id="dti:Desti_1311"/>
<gene>
    <name evidence="3" type="ordered locus">Desti_1311</name>
</gene>
<evidence type="ECO:0000259" key="2">
    <source>
        <dbReference type="Pfam" id="PF14317"/>
    </source>
</evidence>
<dbReference type="InterPro" id="IPR025588">
    <property type="entry name" value="YcxB-like_C"/>
</dbReference>
<reference evidence="4" key="1">
    <citation type="submission" date="2012-06" db="EMBL/GenBank/DDBJ databases">
        <title>Complete sequence of chromosome of Desulfomonile tiedjei DSM 6799.</title>
        <authorList>
            <person name="Lucas S."/>
            <person name="Copeland A."/>
            <person name="Lapidus A."/>
            <person name="Glavina del Rio T."/>
            <person name="Dalin E."/>
            <person name="Tice H."/>
            <person name="Bruce D."/>
            <person name="Goodwin L."/>
            <person name="Pitluck S."/>
            <person name="Peters L."/>
            <person name="Ovchinnikova G."/>
            <person name="Zeytun A."/>
            <person name="Lu M."/>
            <person name="Kyrpides N."/>
            <person name="Mavromatis K."/>
            <person name="Ivanova N."/>
            <person name="Brettin T."/>
            <person name="Detter J.C."/>
            <person name="Han C."/>
            <person name="Larimer F."/>
            <person name="Land M."/>
            <person name="Hauser L."/>
            <person name="Markowitz V."/>
            <person name="Cheng J.-F."/>
            <person name="Hugenholtz P."/>
            <person name="Woyke T."/>
            <person name="Wu D."/>
            <person name="Spring S."/>
            <person name="Schroeder M."/>
            <person name="Brambilla E."/>
            <person name="Klenk H.-P."/>
            <person name="Eisen J.A."/>
        </authorList>
    </citation>
    <scope>NUCLEOTIDE SEQUENCE [LARGE SCALE GENOMIC DNA]</scope>
    <source>
        <strain evidence="4">ATCC 49306 / DSM 6799 / DCB-1</strain>
    </source>
</reference>
<dbReference type="Pfam" id="PF14317">
    <property type="entry name" value="YcxB"/>
    <property type="match status" value="1"/>
</dbReference>
<dbReference type="AlphaFoldDB" id="I4C383"/>
<accession>I4C383</accession>
<keyword evidence="1" id="KW-0472">Membrane</keyword>
<keyword evidence="4" id="KW-1185">Reference proteome</keyword>
<dbReference type="STRING" id="706587.Desti_1311"/>
<organism evidence="3 4">
    <name type="scientific">Desulfomonile tiedjei (strain ATCC 49306 / DSM 6799 / DCB-1)</name>
    <dbReference type="NCBI Taxonomy" id="706587"/>
    <lineage>
        <taxon>Bacteria</taxon>
        <taxon>Pseudomonadati</taxon>
        <taxon>Thermodesulfobacteriota</taxon>
        <taxon>Desulfomonilia</taxon>
        <taxon>Desulfomonilales</taxon>
        <taxon>Desulfomonilaceae</taxon>
        <taxon>Desulfomonile</taxon>
    </lineage>
</organism>
<sequence>MIIECENTEDDILAFNYYHFEHSPAARRDQYLMRYVIPITASVVLTLISGFYELVLWSTVFWLGVLLVWILLFPKLYWWVLERQLRSFLREGQNRMMIGKRVFSLEADSVVETTESGQSKTKWNAVEKIVKNEDCIFIYNSSVTAYVVPRRAFESEDEFNRFFETAGKFKAQSATTT</sequence>
<feature type="domain" description="YcxB-like C-terminal" evidence="2">
    <location>
        <begin position="108"/>
        <end position="163"/>
    </location>
</feature>
<keyword evidence="1" id="KW-1133">Transmembrane helix</keyword>
<proteinExistence type="predicted"/>
<dbReference type="Proteomes" id="UP000006055">
    <property type="component" value="Chromosome"/>
</dbReference>